<dbReference type="WBParaSite" id="ES5_v2.g13471.t1">
    <property type="protein sequence ID" value="ES5_v2.g13471.t1"/>
    <property type="gene ID" value="ES5_v2.g13471"/>
</dbReference>
<evidence type="ECO:0000313" key="1">
    <source>
        <dbReference type="Proteomes" id="UP000887579"/>
    </source>
</evidence>
<accession>A0AC34F8H8</accession>
<organism evidence="1 2">
    <name type="scientific">Panagrolaimus sp. ES5</name>
    <dbReference type="NCBI Taxonomy" id="591445"/>
    <lineage>
        <taxon>Eukaryota</taxon>
        <taxon>Metazoa</taxon>
        <taxon>Ecdysozoa</taxon>
        <taxon>Nematoda</taxon>
        <taxon>Chromadorea</taxon>
        <taxon>Rhabditida</taxon>
        <taxon>Tylenchina</taxon>
        <taxon>Panagrolaimomorpha</taxon>
        <taxon>Panagrolaimoidea</taxon>
        <taxon>Panagrolaimidae</taxon>
        <taxon>Panagrolaimus</taxon>
    </lineage>
</organism>
<sequence>MKIMASIESTMFSPPPAKRRRISYQQYLGLPEPILYYLKKNANPKLQLKLMQTSKYFRFKEFPYMVVKELKYDNNKWLYCKGKYSWNYTMLNLETLSKPLWITKGINCYTEDEKLVSRLLSKAAVCDIKNLRLEDQIISYNEFKLLISSGNIENVTFCYSHVEYENGQVVGIDEILKALPNVKQIRWLLDPETATTFTSETTQKLINNLNPSMLQSFCIMNIPESFDFNLFTQFMTSNPSIDYFLDFDILLSNQYSAILQAYVDKIIATASTKYYPLHIRFPRQTENSIACLQNLYKLYNQDDMKH</sequence>
<proteinExistence type="predicted"/>
<dbReference type="Proteomes" id="UP000887579">
    <property type="component" value="Unplaced"/>
</dbReference>
<reference evidence="2" key="1">
    <citation type="submission" date="2022-11" db="UniProtKB">
        <authorList>
            <consortium name="WormBaseParasite"/>
        </authorList>
    </citation>
    <scope>IDENTIFICATION</scope>
</reference>
<evidence type="ECO:0000313" key="2">
    <source>
        <dbReference type="WBParaSite" id="ES5_v2.g13471.t1"/>
    </source>
</evidence>
<name>A0AC34F8H8_9BILA</name>
<protein>
    <submittedName>
        <fullName evidence="2">Uncharacterized protein</fullName>
    </submittedName>
</protein>